<accession>A0AAV4S905</accession>
<dbReference type="Proteomes" id="UP001054945">
    <property type="component" value="Unassembled WGS sequence"/>
</dbReference>
<organism evidence="1 2">
    <name type="scientific">Caerostris extrusa</name>
    <name type="common">Bark spider</name>
    <name type="synonym">Caerostris bankana</name>
    <dbReference type="NCBI Taxonomy" id="172846"/>
    <lineage>
        <taxon>Eukaryota</taxon>
        <taxon>Metazoa</taxon>
        <taxon>Ecdysozoa</taxon>
        <taxon>Arthropoda</taxon>
        <taxon>Chelicerata</taxon>
        <taxon>Arachnida</taxon>
        <taxon>Araneae</taxon>
        <taxon>Araneomorphae</taxon>
        <taxon>Entelegynae</taxon>
        <taxon>Araneoidea</taxon>
        <taxon>Araneidae</taxon>
        <taxon>Caerostris</taxon>
    </lineage>
</organism>
<sequence>MMVSSIYEPRLQLFTQRILWSMGGKKAYTWIFGISVGVLNSRDPEDLLFPIHFTDSETTAQEIIMQNQAYISSRRSGKIIDGYSRKRNLLEALQEEVLLILS</sequence>
<dbReference type="AlphaFoldDB" id="A0AAV4S905"/>
<name>A0AAV4S905_CAEEX</name>
<protein>
    <submittedName>
        <fullName evidence="1">Uncharacterized protein</fullName>
    </submittedName>
</protein>
<evidence type="ECO:0000313" key="1">
    <source>
        <dbReference type="EMBL" id="GIY29096.1"/>
    </source>
</evidence>
<gene>
    <name evidence="1" type="ORF">CEXT_674551</name>
</gene>
<reference evidence="1 2" key="1">
    <citation type="submission" date="2021-06" db="EMBL/GenBank/DDBJ databases">
        <title>Caerostris extrusa draft genome.</title>
        <authorList>
            <person name="Kono N."/>
            <person name="Arakawa K."/>
        </authorList>
    </citation>
    <scope>NUCLEOTIDE SEQUENCE [LARGE SCALE GENOMIC DNA]</scope>
</reference>
<comment type="caution">
    <text evidence="1">The sequence shown here is derived from an EMBL/GenBank/DDBJ whole genome shotgun (WGS) entry which is preliminary data.</text>
</comment>
<dbReference type="EMBL" id="BPLR01009023">
    <property type="protein sequence ID" value="GIY29096.1"/>
    <property type="molecule type" value="Genomic_DNA"/>
</dbReference>
<proteinExistence type="predicted"/>
<keyword evidence="2" id="KW-1185">Reference proteome</keyword>
<evidence type="ECO:0000313" key="2">
    <source>
        <dbReference type="Proteomes" id="UP001054945"/>
    </source>
</evidence>